<evidence type="ECO:0000256" key="3">
    <source>
        <dbReference type="ARBA" id="ARBA00023004"/>
    </source>
</evidence>
<dbReference type="InterPro" id="IPR017896">
    <property type="entry name" value="4Fe4S_Fe-S-bd"/>
</dbReference>
<evidence type="ECO:0000256" key="2">
    <source>
        <dbReference type="ARBA" id="ARBA00022723"/>
    </source>
</evidence>
<evidence type="ECO:0000313" key="6">
    <source>
        <dbReference type="EMBL" id="BDR93475.1"/>
    </source>
</evidence>
<dbReference type="InterPro" id="IPR038465">
    <property type="entry name" value="APS_reduc_Bsu_C_sf"/>
</dbReference>
<gene>
    <name evidence="6" type="ORF">Vsou_25680</name>
</gene>
<feature type="domain" description="4Fe-4S ferredoxin-type" evidence="5">
    <location>
        <begin position="7"/>
        <end position="36"/>
    </location>
</feature>
<keyword evidence="4" id="KW-0411">Iron-sulfur</keyword>
<sequence>MGEVVSMPSYVIPAKCTGCGDCVNVCPSHIMKFTKSGVFGRKAYNAEPESCWECYNCVKHCPQGAVQMRGYMDFTPLGGAVEVYRDEKTNRVYWTIRYRNGTVKYFVFPIRTTPWNSIKSPQEYPEPSKEFLRAPYLSCEHEKLGGNKLGVELPKTKVPEVVKVEVRG</sequence>
<evidence type="ECO:0000313" key="7">
    <source>
        <dbReference type="Proteomes" id="UP001060771"/>
    </source>
</evidence>
<dbReference type="PANTHER" id="PTHR43687:SF1">
    <property type="entry name" value="FERREDOXIN III"/>
    <property type="match status" value="1"/>
</dbReference>
<proteinExistence type="predicted"/>
<dbReference type="Gene3D" id="6.20.260.10">
    <property type="entry name" value="Adenylylsulphate reductase, beta subunit, C-terminal domain"/>
    <property type="match status" value="1"/>
</dbReference>
<keyword evidence="2" id="KW-0479">Metal-binding</keyword>
<evidence type="ECO:0000256" key="4">
    <source>
        <dbReference type="ARBA" id="ARBA00023014"/>
    </source>
</evidence>
<dbReference type="EMBL" id="AP026830">
    <property type="protein sequence ID" value="BDR93475.1"/>
    <property type="molecule type" value="Genomic_DNA"/>
</dbReference>
<dbReference type="Gene3D" id="3.30.70.20">
    <property type="match status" value="1"/>
</dbReference>
<evidence type="ECO:0000259" key="5">
    <source>
        <dbReference type="PROSITE" id="PS51379"/>
    </source>
</evidence>
<keyword evidence="7" id="KW-1185">Reference proteome</keyword>
<accession>A0ABN6SUY5</accession>
<dbReference type="InterPro" id="IPR017900">
    <property type="entry name" value="4Fe4S_Fe_S_CS"/>
</dbReference>
<dbReference type="NCBIfam" id="TIGR02060">
    <property type="entry name" value="aprB"/>
    <property type="match status" value="1"/>
</dbReference>
<dbReference type="PROSITE" id="PS51379">
    <property type="entry name" value="4FE4S_FER_2"/>
    <property type="match status" value="2"/>
</dbReference>
<keyword evidence="1" id="KW-0004">4Fe-4S</keyword>
<dbReference type="InterPro" id="IPR011802">
    <property type="entry name" value="AprB"/>
</dbReference>
<dbReference type="Proteomes" id="UP001060771">
    <property type="component" value="Chromosome"/>
</dbReference>
<dbReference type="PROSITE" id="PS00198">
    <property type="entry name" value="4FE4S_FER_1"/>
    <property type="match status" value="2"/>
</dbReference>
<dbReference type="Pfam" id="PF12139">
    <property type="entry name" value="APS-reductase_C"/>
    <property type="match status" value="1"/>
</dbReference>
<feature type="domain" description="4Fe-4S ferredoxin-type" evidence="5">
    <location>
        <begin position="42"/>
        <end position="71"/>
    </location>
</feature>
<protein>
    <submittedName>
        <fullName evidence="6">Adenylyl-sulfate reductase subunit beta</fullName>
    </submittedName>
</protein>
<name>A0ABN6SUY5_9CREN</name>
<dbReference type="SUPFAM" id="SSF54862">
    <property type="entry name" value="4Fe-4S ferredoxins"/>
    <property type="match status" value="1"/>
</dbReference>
<evidence type="ECO:0000256" key="1">
    <source>
        <dbReference type="ARBA" id="ARBA00022485"/>
    </source>
</evidence>
<reference evidence="7" key="1">
    <citation type="submission" date="2022-09" db="EMBL/GenBank/DDBJ databases">
        <title>Complete genome sequence of Vulcanisaeta souniana.</title>
        <authorList>
            <person name="Kato S."/>
            <person name="Itoh T."/>
            <person name="Ohkuma M."/>
        </authorList>
    </citation>
    <scope>NUCLEOTIDE SEQUENCE [LARGE SCALE GENOMIC DNA]</scope>
    <source>
        <strain evidence="7">JCM 11219</strain>
    </source>
</reference>
<dbReference type="Pfam" id="PF12838">
    <property type="entry name" value="Fer4_7"/>
    <property type="match status" value="1"/>
</dbReference>
<organism evidence="6 7">
    <name type="scientific">Vulcanisaeta souniana JCM 11219</name>
    <dbReference type="NCBI Taxonomy" id="1293586"/>
    <lineage>
        <taxon>Archaea</taxon>
        <taxon>Thermoproteota</taxon>
        <taxon>Thermoprotei</taxon>
        <taxon>Thermoproteales</taxon>
        <taxon>Thermoproteaceae</taxon>
        <taxon>Vulcanisaeta</taxon>
    </lineage>
</organism>
<dbReference type="InterPro" id="IPR022738">
    <property type="entry name" value="AprB_C"/>
</dbReference>
<dbReference type="InterPro" id="IPR050572">
    <property type="entry name" value="Fe-S_Ferredoxin"/>
</dbReference>
<dbReference type="PANTHER" id="PTHR43687">
    <property type="entry name" value="ADENYLYLSULFATE REDUCTASE, BETA SUBUNIT"/>
    <property type="match status" value="1"/>
</dbReference>
<keyword evidence="3" id="KW-0408">Iron</keyword>